<dbReference type="Pfam" id="PF02954">
    <property type="entry name" value="HTH_8"/>
    <property type="match status" value="1"/>
</dbReference>
<dbReference type="GO" id="GO:0043565">
    <property type="term" value="F:sequence-specific DNA binding"/>
    <property type="evidence" value="ECO:0007669"/>
    <property type="project" value="InterPro"/>
</dbReference>
<feature type="compositionally biased region" description="Low complexity" evidence="9">
    <location>
        <begin position="10"/>
        <end position="25"/>
    </location>
</feature>
<dbReference type="Proteomes" id="UP000225379">
    <property type="component" value="Unassembled WGS sequence"/>
</dbReference>
<keyword evidence="8" id="KW-0597">Phosphoprotein</keyword>
<feature type="region of interest" description="Disordered" evidence="9">
    <location>
        <begin position="1"/>
        <end position="25"/>
    </location>
</feature>
<evidence type="ECO:0000256" key="4">
    <source>
        <dbReference type="ARBA" id="ARBA00023015"/>
    </source>
</evidence>
<dbReference type="GO" id="GO:0006355">
    <property type="term" value="P:regulation of DNA-templated transcription"/>
    <property type="evidence" value="ECO:0007669"/>
    <property type="project" value="InterPro"/>
</dbReference>
<dbReference type="InterPro" id="IPR058031">
    <property type="entry name" value="AAA_lid_NorR"/>
</dbReference>
<evidence type="ECO:0000256" key="5">
    <source>
        <dbReference type="ARBA" id="ARBA00023125"/>
    </source>
</evidence>
<evidence type="ECO:0000256" key="9">
    <source>
        <dbReference type="SAM" id="MobiDB-lite"/>
    </source>
</evidence>
<dbReference type="PANTHER" id="PTHR32071">
    <property type="entry name" value="TRANSCRIPTIONAL REGULATORY PROTEIN"/>
    <property type="match status" value="1"/>
</dbReference>
<proteinExistence type="predicted"/>
<dbReference type="Gene3D" id="3.40.50.2300">
    <property type="match status" value="1"/>
</dbReference>
<evidence type="ECO:0000256" key="1">
    <source>
        <dbReference type="ARBA" id="ARBA00022741"/>
    </source>
</evidence>
<comment type="caution">
    <text evidence="12">The sequence shown here is derived from an EMBL/GenBank/DDBJ whole genome shotgun (WGS) entry which is preliminary data.</text>
</comment>
<evidence type="ECO:0000256" key="3">
    <source>
        <dbReference type="ARBA" id="ARBA00023012"/>
    </source>
</evidence>
<feature type="domain" description="Sigma-54 factor interaction" evidence="10">
    <location>
        <begin position="167"/>
        <end position="396"/>
    </location>
</feature>
<dbReference type="PROSITE" id="PS00675">
    <property type="entry name" value="SIGMA54_INTERACT_1"/>
    <property type="match status" value="1"/>
</dbReference>
<keyword evidence="7" id="KW-0804">Transcription</keyword>
<dbReference type="InterPro" id="IPR001789">
    <property type="entry name" value="Sig_transdc_resp-reg_receiver"/>
</dbReference>
<keyword evidence="3" id="KW-0902">Two-component regulatory system</keyword>
<keyword evidence="5" id="KW-0238">DNA-binding</keyword>
<dbReference type="FunFam" id="3.40.50.300:FF:000006">
    <property type="entry name" value="DNA-binding transcriptional regulator NtrC"/>
    <property type="match status" value="1"/>
</dbReference>
<dbReference type="PANTHER" id="PTHR32071:SF91">
    <property type="entry name" value="TUNGSTATE-RESPONSIVE TWO COMPONENT SIGMA54-DEPENDENT SIGNAL TRANSDUCTION SYSTEM RESPONSE REGULATOR FIS FAMILY"/>
    <property type="match status" value="1"/>
</dbReference>
<dbReference type="CDD" id="cd00009">
    <property type="entry name" value="AAA"/>
    <property type="match status" value="1"/>
</dbReference>
<dbReference type="InterPro" id="IPR011006">
    <property type="entry name" value="CheY-like_superfamily"/>
</dbReference>
<dbReference type="PROSITE" id="PS50045">
    <property type="entry name" value="SIGMA54_INTERACT_4"/>
    <property type="match status" value="1"/>
</dbReference>
<dbReference type="RefSeq" id="WP_098735748.1">
    <property type="nucleotide sequence ID" value="NZ_PDKW01000039.1"/>
</dbReference>
<dbReference type="AlphaFoldDB" id="A0A2B8BG64"/>
<dbReference type="SMART" id="SM00382">
    <property type="entry name" value="AAA"/>
    <property type="match status" value="1"/>
</dbReference>
<feature type="modified residue" description="4-aspartylphosphate" evidence="8">
    <location>
        <position position="76"/>
    </location>
</feature>
<dbReference type="SUPFAM" id="SSF52172">
    <property type="entry name" value="CheY-like"/>
    <property type="match status" value="1"/>
</dbReference>
<gene>
    <name evidence="12" type="ORF">CRT60_07175</name>
</gene>
<dbReference type="PROSITE" id="PS50110">
    <property type="entry name" value="RESPONSE_REGULATORY"/>
    <property type="match status" value="1"/>
</dbReference>
<protein>
    <submittedName>
        <fullName evidence="12">Sigma-54-dependent Fis family transcriptional regulator</fullName>
    </submittedName>
</protein>
<evidence type="ECO:0000313" key="13">
    <source>
        <dbReference type="Proteomes" id="UP000225379"/>
    </source>
</evidence>
<dbReference type="PROSITE" id="PS00676">
    <property type="entry name" value="SIGMA54_INTERACT_2"/>
    <property type="match status" value="1"/>
</dbReference>
<dbReference type="SUPFAM" id="SSF52540">
    <property type="entry name" value="P-loop containing nucleoside triphosphate hydrolases"/>
    <property type="match status" value="1"/>
</dbReference>
<keyword evidence="4" id="KW-0805">Transcription regulation</keyword>
<dbReference type="InterPro" id="IPR003593">
    <property type="entry name" value="AAA+_ATPase"/>
</dbReference>
<sequence>MPTDSPPPDDTAIPSAAAAEEPATAPSVLIVDDEEGIRNFLSRSLERRGWRVTTTGSAEDAALHLERHCVDLIILDIALPGQSGLDWLKELQAAGFGGDVILITAFADIDTAIEALRAGAADLILKPFRVEQIVSAIARCMERTRLQRENFVLRRQLAKRRGTTDEIVGRSAPILRLRALIERVAPSPSTVLIEGESGVGKELVARALHTRSHRAERPFVALNCAAVSADLVEAELFGHLRGAFTGAKEARKGLFYYAHGGTLFLDEIGELPLALQSKLLRVLEERRIRPVGGEQELPVDVRVVAATNRDLKAEVAAGRFRADLFYRLAVMTLRVPPLRERGDDVVELARRFMGVLSLRLGVPPLDIDPPLEAALIAHGWPGNVRELRNLVERALLFGEFPLEDLGLSVFVAQEGAGAEAAGGQTLAEVEKRHILAVLADCGGNRARAAALLGVSRKTLDRKWAEWGV</sequence>
<keyword evidence="6" id="KW-0010">Activator</keyword>
<dbReference type="PRINTS" id="PR01590">
    <property type="entry name" value="HTHFIS"/>
</dbReference>
<evidence type="ECO:0000256" key="2">
    <source>
        <dbReference type="ARBA" id="ARBA00022840"/>
    </source>
</evidence>
<dbReference type="InterPro" id="IPR025662">
    <property type="entry name" value="Sigma_54_int_dom_ATP-bd_1"/>
</dbReference>
<dbReference type="InterPro" id="IPR025944">
    <property type="entry name" value="Sigma_54_int_dom_CS"/>
</dbReference>
<accession>A0A2B8BG64</accession>
<dbReference type="Pfam" id="PF25601">
    <property type="entry name" value="AAA_lid_14"/>
    <property type="match status" value="1"/>
</dbReference>
<dbReference type="InterPro" id="IPR025943">
    <property type="entry name" value="Sigma_54_int_dom_ATP-bd_2"/>
</dbReference>
<dbReference type="Gene3D" id="1.10.8.60">
    <property type="match status" value="1"/>
</dbReference>
<keyword evidence="2" id="KW-0067">ATP-binding</keyword>
<evidence type="ECO:0000256" key="8">
    <source>
        <dbReference type="PROSITE-ProRule" id="PRU00169"/>
    </source>
</evidence>
<organism evidence="12 13">
    <name type="scientific">Azospirillum palustre</name>
    <dbReference type="NCBI Taxonomy" id="2044885"/>
    <lineage>
        <taxon>Bacteria</taxon>
        <taxon>Pseudomonadati</taxon>
        <taxon>Pseudomonadota</taxon>
        <taxon>Alphaproteobacteria</taxon>
        <taxon>Rhodospirillales</taxon>
        <taxon>Azospirillaceae</taxon>
        <taxon>Azospirillum</taxon>
    </lineage>
</organism>
<dbReference type="InterPro" id="IPR009057">
    <property type="entry name" value="Homeodomain-like_sf"/>
</dbReference>
<keyword evidence="1" id="KW-0547">Nucleotide-binding</keyword>
<dbReference type="Gene3D" id="3.40.50.300">
    <property type="entry name" value="P-loop containing nucleotide triphosphate hydrolases"/>
    <property type="match status" value="1"/>
</dbReference>
<dbReference type="OrthoDB" id="9770562at2"/>
<dbReference type="Pfam" id="PF00072">
    <property type="entry name" value="Response_reg"/>
    <property type="match status" value="1"/>
</dbReference>
<dbReference type="SUPFAM" id="SSF46689">
    <property type="entry name" value="Homeodomain-like"/>
    <property type="match status" value="1"/>
</dbReference>
<reference evidence="13" key="1">
    <citation type="submission" date="2017-10" db="EMBL/GenBank/DDBJ databases">
        <authorList>
            <person name="Kravchenko I.K."/>
            <person name="Grouzdev D.S."/>
        </authorList>
    </citation>
    <scope>NUCLEOTIDE SEQUENCE [LARGE SCALE GENOMIC DNA]</scope>
    <source>
        <strain evidence="13">B2</strain>
    </source>
</reference>
<keyword evidence="13" id="KW-1185">Reference proteome</keyword>
<evidence type="ECO:0000313" key="12">
    <source>
        <dbReference type="EMBL" id="PGH57756.1"/>
    </source>
</evidence>
<evidence type="ECO:0000256" key="7">
    <source>
        <dbReference type="ARBA" id="ARBA00023163"/>
    </source>
</evidence>
<dbReference type="InterPro" id="IPR027417">
    <property type="entry name" value="P-loop_NTPase"/>
</dbReference>
<name>A0A2B8BG64_9PROT</name>
<dbReference type="PROSITE" id="PS00688">
    <property type="entry name" value="SIGMA54_INTERACT_3"/>
    <property type="match status" value="1"/>
</dbReference>
<dbReference type="InterPro" id="IPR002197">
    <property type="entry name" value="HTH_Fis"/>
</dbReference>
<evidence type="ECO:0000259" key="11">
    <source>
        <dbReference type="PROSITE" id="PS50110"/>
    </source>
</evidence>
<dbReference type="GO" id="GO:0005524">
    <property type="term" value="F:ATP binding"/>
    <property type="evidence" value="ECO:0007669"/>
    <property type="project" value="UniProtKB-KW"/>
</dbReference>
<evidence type="ECO:0000259" key="10">
    <source>
        <dbReference type="PROSITE" id="PS50045"/>
    </source>
</evidence>
<dbReference type="Gene3D" id="1.10.10.60">
    <property type="entry name" value="Homeodomain-like"/>
    <property type="match status" value="1"/>
</dbReference>
<dbReference type="GO" id="GO:0000160">
    <property type="term" value="P:phosphorelay signal transduction system"/>
    <property type="evidence" value="ECO:0007669"/>
    <property type="project" value="UniProtKB-KW"/>
</dbReference>
<dbReference type="InterPro" id="IPR002078">
    <property type="entry name" value="Sigma_54_int"/>
</dbReference>
<dbReference type="EMBL" id="PDKW01000039">
    <property type="protein sequence ID" value="PGH57756.1"/>
    <property type="molecule type" value="Genomic_DNA"/>
</dbReference>
<evidence type="ECO:0000256" key="6">
    <source>
        <dbReference type="ARBA" id="ARBA00023159"/>
    </source>
</evidence>
<dbReference type="SMART" id="SM00448">
    <property type="entry name" value="REC"/>
    <property type="match status" value="1"/>
</dbReference>
<feature type="domain" description="Response regulatory" evidence="11">
    <location>
        <begin position="27"/>
        <end position="141"/>
    </location>
</feature>
<dbReference type="Pfam" id="PF00158">
    <property type="entry name" value="Sigma54_activat"/>
    <property type="match status" value="1"/>
</dbReference>